<proteinExistence type="predicted"/>
<reference evidence="3 4" key="1">
    <citation type="submission" date="2015-01" db="EMBL/GenBank/DDBJ databases">
        <title>The Genome Sequence of Rhinocladiella mackenzie CBS 650.93.</title>
        <authorList>
            <consortium name="The Broad Institute Genomics Platform"/>
            <person name="Cuomo C."/>
            <person name="de Hoog S."/>
            <person name="Gorbushina A."/>
            <person name="Stielow B."/>
            <person name="Teixiera M."/>
            <person name="Abouelleil A."/>
            <person name="Chapman S.B."/>
            <person name="Priest M."/>
            <person name="Young S.K."/>
            <person name="Wortman J."/>
            <person name="Nusbaum C."/>
            <person name="Birren B."/>
        </authorList>
    </citation>
    <scope>NUCLEOTIDE SEQUENCE [LARGE SCALE GENOMIC DNA]</scope>
    <source>
        <strain evidence="3 4">CBS 650.93</strain>
    </source>
</reference>
<accession>A0A0D2FKU9</accession>
<dbReference type="OrthoDB" id="2740448at2759"/>
<dbReference type="HOGENOM" id="CLU_016574_6_1_1"/>
<dbReference type="PANTHER" id="PTHR31668:SF24">
    <property type="entry name" value="TRANSCRIPTION FACTOR, PUTATIVE-RELATED"/>
    <property type="match status" value="1"/>
</dbReference>
<dbReference type="AlphaFoldDB" id="A0A0D2FKU9"/>
<evidence type="ECO:0000313" key="4">
    <source>
        <dbReference type="Proteomes" id="UP000053617"/>
    </source>
</evidence>
<dbReference type="InterPro" id="IPR050797">
    <property type="entry name" value="Carb_Metab_Trans_Reg"/>
</dbReference>
<evidence type="ECO:0000256" key="1">
    <source>
        <dbReference type="ARBA" id="ARBA00023242"/>
    </source>
</evidence>
<evidence type="ECO:0008006" key="5">
    <source>
        <dbReference type="Google" id="ProtNLM"/>
    </source>
</evidence>
<dbReference type="VEuPathDB" id="FungiDB:Z518_08483"/>
<keyword evidence="4" id="KW-1185">Reference proteome</keyword>
<gene>
    <name evidence="3" type="ORF">Z518_08483</name>
</gene>
<organism evidence="3 4">
    <name type="scientific">Rhinocladiella mackenziei CBS 650.93</name>
    <dbReference type="NCBI Taxonomy" id="1442369"/>
    <lineage>
        <taxon>Eukaryota</taxon>
        <taxon>Fungi</taxon>
        <taxon>Dikarya</taxon>
        <taxon>Ascomycota</taxon>
        <taxon>Pezizomycotina</taxon>
        <taxon>Eurotiomycetes</taxon>
        <taxon>Chaetothyriomycetidae</taxon>
        <taxon>Chaetothyriales</taxon>
        <taxon>Herpotrichiellaceae</taxon>
        <taxon>Rhinocladiella</taxon>
    </lineage>
</organism>
<dbReference type="EMBL" id="KN847480">
    <property type="protein sequence ID" value="KIX02542.1"/>
    <property type="molecule type" value="Genomic_DNA"/>
</dbReference>
<sequence>MQKRTYFEAAPPPSVNSKPRAIKPAPESDHERAGRFPSVDESLLLSLLPDYCALVFPASPIVDENGVRESISRLRNNRDDAAFAYAYAAVTVCLTPPKEYLDASPLIADLVSRALEARSPIIHHRDLSIRRIMTSAFVRICFGFLQEVEMEFVYLREAITMLELLHLQHSSEGSQMDFRDRVTLERLHWVLFIHERNFVIAHEVQPLLTVPPPSPENASDLPRHVREGFDRLIALYSLLDEDFFRNWREKDESPLLTLEWIEGKQTELNQQLEKLQVAQSILSEIQRADLIVTGQWIRTLVWQMAMSKHLLSSVAAQDYMLLLFPVQRSAYLRRVLEKISRQSLEQQGRSIFQKLFELINTAADVVSLAGQFGNDEDMINWRDDCVYLIHYLQDFRGLDPMLEKILREKLQALESLQLTDLHAGSPVTRDHGSVMPW</sequence>
<dbReference type="STRING" id="1442369.A0A0D2FKU9"/>
<dbReference type="RefSeq" id="XP_013269678.1">
    <property type="nucleotide sequence ID" value="XM_013414224.1"/>
</dbReference>
<name>A0A0D2FKU9_9EURO</name>
<dbReference type="PANTHER" id="PTHR31668">
    <property type="entry name" value="GLUCOSE TRANSPORT TRANSCRIPTION REGULATOR RGT1-RELATED-RELATED"/>
    <property type="match status" value="1"/>
</dbReference>
<evidence type="ECO:0000256" key="2">
    <source>
        <dbReference type="SAM" id="MobiDB-lite"/>
    </source>
</evidence>
<feature type="region of interest" description="Disordered" evidence="2">
    <location>
        <begin position="1"/>
        <end position="34"/>
    </location>
</feature>
<dbReference type="GeneID" id="25296554"/>
<dbReference type="Proteomes" id="UP000053617">
    <property type="component" value="Unassembled WGS sequence"/>
</dbReference>
<evidence type="ECO:0000313" key="3">
    <source>
        <dbReference type="EMBL" id="KIX02542.1"/>
    </source>
</evidence>
<dbReference type="CDD" id="cd12148">
    <property type="entry name" value="fungal_TF_MHR"/>
    <property type="match status" value="1"/>
</dbReference>
<protein>
    <recommendedName>
        <fullName evidence="5">Transcription factor domain-containing protein</fullName>
    </recommendedName>
</protein>
<keyword evidence="1" id="KW-0539">Nucleus</keyword>